<dbReference type="InParanoid" id="A0A554MUB1"/>
<keyword evidence="2" id="KW-1185">Reference proteome</keyword>
<dbReference type="AlphaFoldDB" id="A0A554MUB1"/>
<protein>
    <submittedName>
        <fullName evidence="1">Uncharacterized protein</fullName>
    </submittedName>
</protein>
<proteinExistence type="predicted"/>
<evidence type="ECO:0000313" key="2">
    <source>
        <dbReference type="Proteomes" id="UP000319894"/>
    </source>
</evidence>
<name>A0A554MUB1_9EURY</name>
<gene>
    <name evidence="1" type="ORF">DP107_18515</name>
</gene>
<comment type="caution">
    <text evidence="1">The sequence shown here is derived from an EMBL/GenBank/DDBJ whole genome shotgun (WGS) entry which is preliminary data.</text>
</comment>
<dbReference type="Proteomes" id="UP000319894">
    <property type="component" value="Unassembled WGS sequence"/>
</dbReference>
<dbReference type="RefSeq" id="WP_144263583.1">
    <property type="nucleotide sequence ID" value="NZ_QMDX01000028.1"/>
</dbReference>
<accession>A0A554MUB1</accession>
<sequence length="162" mass="17462">MGTVDDESTAPAPRDITDNERVFGCGFTDVVGVSKVHLGHRSADCTGSEVLGEVLTGEATVLVDAAKDILICFLHRDDKAPESVGVQRRELSNRLLVPTIISIPVERFLIGVFVAGEAGDRHTDPIGEDLIRGCARLLTDVVERVSDEFAVFGFQECRHGDG</sequence>
<reference evidence="1 2" key="1">
    <citation type="submission" date="2018-06" db="EMBL/GenBank/DDBJ databases">
        <title>Natronomonas sp. F16-60 a new haloarchaeon isolated from a solar saltern of Isla Cristina, Huelva, Spain.</title>
        <authorList>
            <person name="Duran-Viseras A."/>
            <person name="Sanchez-Porro C."/>
            <person name="Ventosa A."/>
        </authorList>
    </citation>
    <scope>NUCLEOTIDE SEQUENCE [LARGE SCALE GENOMIC DNA]</scope>
    <source>
        <strain evidence="1 2">F16-60</strain>
    </source>
</reference>
<evidence type="ECO:0000313" key="1">
    <source>
        <dbReference type="EMBL" id="TSD08716.1"/>
    </source>
</evidence>
<organism evidence="1 2">
    <name type="scientific">Haloglomus irregulare</name>
    <dbReference type="NCBI Taxonomy" id="2234134"/>
    <lineage>
        <taxon>Archaea</taxon>
        <taxon>Methanobacteriati</taxon>
        <taxon>Methanobacteriota</taxon>
        <taxon>Stenosarchaea group</taxon>
        <taxon>Halobacteria</taxon>
        <taxon>Halobacteriales</taxon>
        <taxon>Natronomonadaceae</taxon>
        <taxon>Haloglomus</taxon>
    </lineage>
</organism>
<dbReference type="EMBL" id="QMDX01000028">
    <property type="protein sequence ID" value="TSD08716.1"/>
    <property type="molecule type" value="Genomic_DNA"/>
</dbReference>